<accession>A0A8C8S203</accession>
<dbReference type="AlphaFoldDB" id="A0A8C8S203"/>
<protein>
    <submittedName>
        <fullName evidence="1">Uncharacterized protein</fullName>
    </submittedName>
</protein>
<reference evidence="1" key="1">
    <citation type="submission" date="2025-08" db="UniProtKB">
        <authorList>
            <consortium name="Ensembl"/>
        </authorList>
    </citation>
    <scope>IDENTIFICATION</scope>
</reference>
<keyword evidence="2" id="KW-1185">Reference proteome</keyword>
<evidence type="ECO:0000313" key="1">
    <source>
        <dbReference type="Ensembl" id="ENSPCEP00000014093.1"/>
    </source>
</evidence>
<name>A0A8C8S203_9SAUR</name>
<proteinExistence type="predicted"/>
<dbReference type="Gene3D" id="6.10.140.1320">
    <property type="match status" value="1"/>
</dbReference>
<reference evidence="1" key="2">
    <citation type="submission" date="2025-09" db="UniProtKB">
        <authorList>
            <consortium name="Ensembl"/>
        </authorList>
    </citation>
    <scope>IDENTIFICATION</scope>
</reference>
<dbReference type="Proteomes" id="UP000694393">
    <property type="component" value="Unplaced"/>
</dbReference>
<dbReference type="Ensembl" id="ENSPCET00000014614.1">
    <property type="protein sequence ID" value="ENSPCEP00000014093.1"/>
    <property type="gene ID" value="ENSPCEG00000011176.1"/>
</dbReference>
<evidence type="ECO:0000313" key="2">
    <source>
        <dbReference type="Proteomes" id="UP000694393"/>
    </source>
</evidence>
<sequence>IMQSRGWGYQADAEYSAAEGQGSTPLWSAPPDAGGFAVVTAYGLHRLKAAGRMKVSMHLIHTPMAAQACPVGAIVLEKTNKFIDYSKIFKC</sequence>
<organism evidence="1 2">
    <name type="scientific">Pelusios castaneus</name>
    <name type="common">West African mud turtle</name>
    <dbReference type="NCBI Taxonomy" id="367368"/>
    <lineage>
        <taxon>Eukaryota</taxon>
        <taxon>Metazoa</taxon>
        <taxon>Chordata</taxon>
        <taxon>Craniata</taxon>
        <taxon>Vertebrata</taxon>
        <taxon>Euteleostomi</taxon>
        <taxon>Archelosauria</taxon>
        <taxon>Testudinata</taxon>
        <taxon>Testudines</taxon>
        <taxon>Pleurodira</taxon>
        <taxon>Pelomedusidae</taxon>
        <taxon>Pelusios</taxon>
    </lineage>
</organism>